<protein>
    <submittedName>
        <fullName evidence="4">X8 domain-containing protein</fullName>
    </submittedName>
</protein>
<feature type="domain" description="X8" evidence="3">
    <location>
        <begin position="175"/>
        <end position="217"/>
    </location>
</feature>
<dbReference type="SMART" id="SM00768">
    <property type="entry name" value="X8"/>
    <property type="match status" value="1"/>
</dbReference>
<feature type="region of interest" description="Disordered" evidence="2">
    <location>
        <begin position="113"/>
        <end position="142"/>
    </location>
</feature>
<keyword evidence="1" id="KW-0732">Signal</keyword>
<comment type="caution">
    <text evidence="4">The sequence shown here is derived from an EMBL/GenBank/DDBJ whole genome shotgun (WGS) entry which is preliminary data.</text>
</comment>
<dbReference type="GO" id="GO:0009506">
    <property type="term" value="C:plasmodesma"/>
    <property type="evidence" value="ECO:0007669"/>
    <property type="project" value="UniProtKB-ARBA"/>
</dbReference>
<sequence length="218" mass="23358">MPISWVDNGATNASYCGHVAERPRVRRQKKLPIKAEDKRSQFGYETYGPKATVSCSSIVVILEYCKSNSSAVEYPLGLKLIGLDIEGLSFTTDQTDHHLEFFRALLYPKATPPQLANPSRRSPSTSPAFVVSSTHGQPVSNPVTTYSPPIGGGVPVTNPVTPPATTNAPVTLGKSWFVVKTGAQQRALQAALDYAYGIGKADCSAIQQGASCYNPDTL</sequence>
<feature type="compositionally biased region" description="Polar residues" evidence="2">
    <location>
        <begin position="114"/>
        <end position="142"/>
    </location>
</feature>
<dbReference type="Proteomes" id="UP001604277">
    <property type="component" value="Unassembled WGS sequence"/>
</dbReference>
<evidence type="ECO:0000313" key="5">
    <source>
        <dbReference type="Proteomes" id="UP001604277"/>
    </source>
</evidence>
<evidence type="ECO:0000259" key="3">
    <source>
        <dbReference type="SMART" id="SM00768"/>
    </source>
</evidence>
<organism evidence="4 5">
    <name type="scientific">Forsythia ovata</name>
    <dbReference type="NCBI Taxonomy" id="205694"/>
    <lineage>
        <taxon>Eukaryota</taxon>
        <taxon>Viridiplantae</taxon>
        <taxon>Streptophyta</taxon>
        <taxon>Embryophyta</taxon>
        <taxon>Tracheophyta</taxon>
        <taxon>Spermatophyta</taxon>
        <taxon>Magnoliopsida</taxon>
        <taxon>eudicotyledons</taxon>
        <taxon>Gunneridae</taxon>
        <taxon>Pentapetalae</taxon>
        <taxon>asterids</taxon>
        <taxon>lamiids</taxon>
        <taxon>Lamiales</taxon>
        <taxon>Oleaceae</taxon>
        <taxon>Forsythieae</taxon>
        <taxon>Forsythia</taxon>
    </lineage>
</organism>
<dbReference type="PANTHER" id="PTHR31044">
    <property type="entry name" value="BETA-1,3 GLUCANASE"/>
    <property type="match status" value="1"/>
</dbReference>
<accession>A0ABD1RZP5</accession>
<keyword evidence="5" id="KW-1185">Reference proteome</keyword>
<evidence type="ECO:0000256" key="2">
    <source>
        <dbReference type="SAM" id="MobiDB-lite"/>
    </source>
</evidence>
<name>A0ABD1RZP5_9LAMI</name>
<evidence type="ECO:0000313" key="4">
    <source>
        <dbReference type="EMBL" id="KAL2493932.1"/>
    </source>
</evidence>
<evidence type="ECO:0000256" key="1">
    <source>
        <dbReference type="ARBA" id="ARBA00022729"/>
    </source>
</evidence>
<dbReference type="EMBL" id="JBFOLJ010000011">
    <property type="protein sequence ID" value="KAL2493932.1"/>
    <property type="molecule type" value="Genomic_DNA"/>
</dbReference>
<proteinExistence type="predicted"/>
<dbReference type="InterPro" id="IPR044788">
    <property type="entry name" value="X8_dom_prot"/>
</dbReference>
<gene>
    <name evidence="4" type="ORF">Fot_37689</name>
</gene>
<reference evidence="5" key="1">
    <citation type="submission" date="2024-07" db="EMBL/GenBank/DDBJ databases">
        <title>Two chromosome-level genome assemblies of Korean endemic species Abeliophyllum distichum and Forsythia ovata (Oleaceae).</title>
        <authorList>
            <person name="Jang H."/>
        </authorList>
    </citation>
    <scope>NUCLEOTIDE SEQUENCE [LARGE SCALE GENOMIC DNA]</scope>
</reference>
<dbReference type="PANTHER" id="PTHR31044:SF120">
    <property type="entry name" value="CARBOHYDRATE-BINDING X8 DOMAIN SUPERFAMILY PROTEIN"/>
    <property type="match status" value="1"/>
</dbReference>
<dbReference type="InterPro" id="IPR012946">
    <property type="entry name" value="X8"/>
</dbReference>
<dbReference type="AlphaFoldDB" id="A0ABD1RZP5"/>